<evidence type="ECO:0000313" key="8">
    <source>
        <dbReference type="Proteomes" id="UP000323000"/>
    </source>
</evidence>
<evidence type="ECO:0000256" key="1">
    <source>
        <dbReference type="ARBA" id="ARBA00005409"/>
    </source>
</evidence>
<dbReference type="CDD" id="cd01627">
    <property type="entry name" value="HAD_TPP"/>
    <property type="match status" value="1"/>
</dbReference>
<dbReference type="AlphaFoldDB" id="A0A5C7GTV2"/>
<proteinExistence type="inferred from homology"/>
<dbReference type="PANTHER" id="PTHR10788">
    <property type="entry name" value="TREHALOSE-6-PHOSPHATE SYNTHASE"/>
    <property type="match status" value="1"/>
</dbReference>
<dbReference type="GO" id="GO:0004805">
    <property type="term" value="F:trehalose-phosphatase activity"/>
    <property type="evidence" value="ECO:0007669"/>
    <property type="project" value="TreeGrafter"/>
</dbReference>
<dbReference type="OrthoDB" id="755951at2759"/>
<keyword evidence="8" id="KW-1185">Reference proteome</keyword>
<feature type="region of interest" description="Disordered" evidence="6">
    <location>
        <begin position="29"/>
        <end position="51"/>
    </location>
</feature>
<protein>
    <recommendedName>
        <fullName evidence="3">alpha,alpha-trehalose-phosphate synthase (UDP-forming)</fullName>
        <ecNumber evidence="3">2.4.1.15</ecNumber>
    </recommendedName>
</protein>
<evidence type="ECO:0000256" key="6">
    <source>
        <dbReference type="SAM" id="MobiDB-lite"/>
    </source>
</evidence>
<organism evidence="7 8">
    <name type="scientific">Acer yangbiense</name>
    <dbReference type="NCBI Taxonomy" id="1000413"/>
    <lineage>
        <taxon>Eukaryota</taxon>
        <taxon>Viridiplantae</taxon>
        <taxon>Streptophyta</taxon>
        <taxon>Embryophyta</taxon>
        <taxon>Tracheophyta</taxon>
        <taxon>Spermatophyta</taxon>
        <taxon>Magnoliopsida</taxon>
        <taxon>eudicotyledons</taxon>
        <taxon>Gunneridae</taxon>
        <taxon>Pentapetalae</taxon>
        <taxon>rosids</taxon>
        <taxon>malvids</taxon>
        <taxon>Sapindales</taxon>
        <taxon>Sapindaceae</taxon>
        <taxon>Hippocastanoideae</taxon>
        <taxon>Acereae</taxon>
        <taxon>Acer</taxon>
    </lineage>
</organism>
<dbReference type="Proteomes" id="UP000323000">
    <property type="component" value="Chromosome 13"/>
</dbReference>
<dbReference type="FunFam" id="3.40.50.1000:FF:000100">
    <property type="entry name" value="Alpha,alpha-trehalose-phosphate synthase"/>
    <property type="match status" value="1"/>
</dbReference>
<evidence type="ECO:0000313" key="7">
    <source>
        <dbReference type="EMBL" id="TXG47752.1"/>
    </source>
</evidence>
<keyword evidence="4" id="KW-0328">Glycosyltransferase</keyword>
<dbReference type="CDD" id="cd03788">
    <property type="entry name" value="GT20_TPS"/>
    <property type="match status" value="1"/>
</dbReference>
<dbReference type="EC" id="2.4.1.15" evidence="3"/>
<dbReference type="InterPro" id="IPR003337">
    <property type="entry name" value="Trehalose_PPase"/>
</dbReference>
<evidence type="ECO:0000256" key="2">
    <source>
        <dbReference type="ARBA" id="ARBA00006330"/>
    </source>
</evidence>
<name>A0A5C7GTV2_9ROSI</name>
<evidence type="ECO:0000256" key="4">
    <source>
        <dbReference type="ARBA" id="ARBA00022676"/>
    </source>
</evidence>
<comment type="similarity">
    <text evidence="2">In the C-terminal section; belongs to the trehalose phosphatase family.</text>
</comment>
<dbReference type="Gene3D" id="3.40.50.2000">
    <property type="entry name" value="Glycogen Phosphorylase B"/>
    <property type="match status" value="2"/>
</dbReference>
<dbReference type="InterPro" id="IPR001830">
    <property type="entry name" value="Glyco_trans_20"/>
</dbReference>
<dbReference type="GO" id="GO:0003825">
    <property type="term" value="F:alpha,alpha-trehalose-phosphate synthase (UDP-forming) activity"/>
    <property type="evidence" value="ECO:0007669"/>
    <property type="project" value="UniProtKB-EC"/>
</dbReference>
<comment type="similarity">
    <text evidence="1">In the N-terminal section; belongs to the glycosyltransferase 20 family.</text>
</comment>
<dbReference type="PANTHER" id="PTHR10788:SF106">
    <property type="entry name" value="BCDNA.GH08860"/>
    <property type="match status" value="1"/>
</dbReference>
<dbReference type="Pfam" id="PF00982">
    <property type="entry name" value="Glyco_transf_20"/>
    <property type="match status" value="1"/>
</dbReference>
<evidence type="ECO:0000256" key="3">
    <source>
        <dbReference type="ARBA" id="ARBA00012538"/>
    </source>
</evidence>
<dbReference type="EMBL" id="VAHF01000013">
    <property type="protein sequence ID" value="TXG47752.1"/>
    <property type="molecule type" value="Genomic_DNA"/>
</dbReference>
<comment type="caution">
    <text evidence="7">The sequence shown here is derived from an EMBL/GenBank/DDBJ whole genome shotgun (WGS) entry which is preliminary data.</text>
</comment>
<dbReference type="Pfam" id="PF02358">
    <property type="entry name" value="Trehalose_PPase"/>
    <property type="match status" value="1"/>
</dbReference>
<dbReference type="FunFam" id="3.40.50.2000:FF:000046">
    <property type="entry name" value="alpha,alpha-trehalose-phosphate synthase [UDP-forming] 1"/>
    <property type="match status" value="1"/>
</dbReference>
<dbReference type="SUPFAM" id="SSF53756">
    <property type="entry name" value="UDP-Glycosyltransferase/glycogen phosphorylase"/>
    <property type="match status" value="1"/>
</dbReference>
<gene>
    <name evidence="7" type="ORF">EZV62_027046</name>
</gene>
<dbReference type="GO" id="GO:0005992">
    <property type="term" value="P:trehalose biosynthetic process"/>
    <property type="evidence" value="ECO:0007669"/>
    <property type="project" value="InterPro"/>
</dbReference>
<keyword evidence="5" id="KW-0808">Transferase</keyword>
<reference evidence="8" key="1">
    <citation type="journal article" date="2019" name="Gigascience">
        <title>De novo genome assembly of the endangered Acer yangbiense, a plant species with extremely small populations endemic to Yunnan Province, China.</title>
        <authorList>
            <person name="Yang J."/>
            <person name="Wariss H.M."/>
            <person name="Tao L."/>
            <person name="Zhang R."/>
            <person name="Yun Q."/>
            <person name="Hollingsworth P."/>
            <person name="Dao Z."/>
            <person name="Luo G."/>
            <person name="Guo H."/>
            <person name="Ma Y."/>
            <person name="Sun W."/>
        </authorList>
    </citation>
    <scope>NUCLEOTIDE SEQUENCE [LARGE SCALE GENOMIC DNA]</scope>
    <source>
        <strain evidence="8">cv. Malutang</strain>
    </source>
</reference>
<dbReference type="GO" id="GO:0005829">
    <property type="term" value="C:cytosol"/>
    <property type="evidence" value="ECO:0007669"/>
    <property type="project" value="TreeGrafter"/>
</dbReference>
<dbReference type="FunFam" id="3.40.50.2000:FF:000010">
    <property type="entry name" value="Alpha,alpha-trehalose-phosphate synthase"/>
    <property type="match status" value="1"/>
</dbReference>
<evidence type="ECO:0000256" key="5">
    <source>
        <dbReference type="ARBA" id="ARBA00022679"/>
    </source>
</evidence>
<dbReference type="SUPFAM" id="SSF56784">
    <property type="entry name" value="HAD-like"/>
    <property type="match status" value="1"/>
</dbReference>
<accession>A0A5C7GTV2</accession>
<sequence>MPGNKYNCNPSTPRSRLERLLRERELRKNRSFQQLNEGELEFSGSDSFSNDGENWGTVDEEEFLEKPRTFSDSNERQEGRPSKQRLLVVANRLPVSAVRRSVDSWQLEISVGGLVSALLGVKEFDARWIGWAGVNVSDDIGQRTLTKSLAEKRCIPVFLDEEIVQQYYNGYCNNILWPLFHYLGLPQEDRLATTRSFQSQFDAYKKANQLFADVVNNIYQEGDVVWCHDYHLMFLPQCLKRYNSNMKVGWFLHTPFPSSEIHRTLPSRSELLRSVLAADLVGFHTYDYARHFVSACTRILGFEGTPEGVENQGKLTRVAAFPIGIDSERFIRALELPQVQDHIKELKERFAGRKVMLGVDRLDMIKGIPQKILAFEKFLEENPNWRDKVVLLQIAVPTRTDVSEYQKLTSQVHEIVGRINGRFGTLTAVPIHHLLYRDYEFGFITSCNSERLLNDRSLDFHALCALYAVTDVALVTSLRDGMNLVSYEFVACQASKKGVLILSAAQSLGAGAILVNPWNITEVAASIGYALNMPADEREKRHQLNFMHVTSHTSQEWAATFVSELNDTIVEAQLRTCQIPPSLPIKDAVDSYFQSSNRLIILIPDLDHHQHTSILQGFNSTLTAPRDSMERRGAQIREMELKLHPDLKEPLKKLCDDPLTTIVVLSGSDRSVLDDNFGEYNMWLAAENGMFLRLTTGEWMTTMPEHLNMDWVDSVKHVFEYFTERTPRSQFELRETSLVWNYKYADIEFGRLQARDMLQHLWSGPISNAAVDVVQGGRSVEVRAVGVTKGAAIDRILGEIVHHKGMKAPIDYVLCIGHFLQKDEDVYTFFEPELPFESPPPIPRAKVADAVRASMSQFSPGKSGSKVARFRKQRSLSAIERRVTNNLTTGGWWPTTRDRMALHEGSSVLDLKGDHYFSCAVAKKRSNARYLLGSSSAVVALLKDLGEYSVSS</sequence>
<dbReference type="InterPro" id="IPR036412">
    <property type="entry name" value="HAD-like_sf"/>
</dbReference>